<evidence type="ECO:0000259" key="1">
    <source>
        <dbReference type="Pfam" id="PF00117"/>
    </source>
</evidence>
<dbReference type="InterPro" id="IPR029062">
    <property type="entry name" value="Class_I_gatase-like"/>
</dbReference>
<keyword evidence="3" id="KW-1185">Reference proteome</keyword>
<dbReference type="Proteomes" id="UP000735205">
    <property type="component" value="Unassembled WGS sequence"/>
</dbReference>
<protein>
    <submittedName>
        <fullName evidence="2">Type 1 glutamine amidotransferase</fullName>
    </submittedName>
</protein>
<feature type="domain" description="Glutamine amidotransferase" evidence="1">
    <location>
        <begin position="23"/>
        <end position="173"/>
    </location>
</feature>
<dbReference type="PANTHER" id="PTHR42695">
    <property type="entry name" value="GLUTAMINE AMIDOTRANSFERASE YLR126C-RELATED"/>
    <property type="match status" value="1"/>
</dbReference>
<gene>
    <name evidence="2" type="ORF">G6R28_00660</name>
</gene>
<dbReference type="SUPFAM" id="SSF52317">
    <property type="entry name" value="Class I glutamine amidotransferase-like"/>
    <property type="match status" value="1"/>
</dbReference>
<dbReference type="PROSITE" id="PS51273">
    <property type="entry name" value="GATASE_TYPE_1"/>
    <property type="match status" value="1"/>
</dbReference>
<dbReference type="InterPro" id="IPR017926">
    <property type="entry name" value="GATASE"/>
</dbReference>
<comment type="caution">
    <text evidence="2">The sequence shown here is derived from an EMBL/GenBank/DDBJ whole genome shotgun (WGS) entry which is preliminary data.</text>
</comment>
<evidence type="ECO:0000313" key="3">
    <source>
        <dbReference type="Proteomes" id="UP000735205"/>
    </source>
</evidence>
<dbReference type="PANTHER" id="PTHR42695:SF5">
    <property type="entry name" value="GLUTAMINE AMIDOTRANSFERASE YLR126C-RELATED"/>
    <property type="match status" value="1"/>
</dbReference>
<dbReference type="Gene3D" id="3.40.50.880">
    <property type="match status" value="1"/>
</dbReference>
<dbReference type="RefSeq" id="WP_213792318.1">
    <property type="nucleotide sequence ID" value="NZ_JAAMFJ010000001.1"/>
</dbReference>
<dbReference type="CDD" id="cd01741">
    <property type="entry name" value="GATase1_1"/>
    <property type="match status" value="1"/>
</dbReference>
<dbReference type="EMBL" id="JAAMFJ010000001">
    <property type="protein sequence ID" value="MBS9335746.1"/>
    <property type="molecule type" value="Genomic_DNA"/>
</dbReference>
<organism evidence="2 3">
    <name type="scientific">Fructobacillus papyrifericola</name>
    <dbReference type="NCBI Taxonomy" id="2713172"/>
    <lineage>
        <taxon>Bacteria</taxon>
        <taxon>Bacillati</taxon>
        <taxon>Bacillota</taxon>
        <taxon>Bacilli</taxon>
        <taxon>Lactobacillales</taxon>
        <taxon>Lactobacillaceae</taxon>
        <taxon>Fructobacillus</taxon>
    </lineage>
</organism>
<evidence type="ECO:0000313" key="2">
    <source>
        <dbReference type="EMBL" id="MBS9335746.1"/>
    </source>
</evidence>
<dbReference type="InterPro" id="IPR044992">
    <property type="entry name" value="ChyE-like"/>
</dbReference>
<sequence length="221" mass="24985">MRINILQHTSNEGPGAIIDWANERGHEVYTYHPDQFGTLPKVAETDLLVILGGPMSPNDDFPWIFEERQLILALMDLDKPIFGACFGAQQITKALGYPVSKSPEKEVGWAPVTLQSHIIPNVPDELFALHWHEEMFEIPAGADLLFSTEGLKNQGFVMNHRVIGLQFHFEPLANNVREMVVNDFSYIEGSVLGQTAEDILEQPVPRENRRVMFALLDYICQ</sequence>
<accession>A0ABS5QTL7</accession>
<dbReference type="Pfam" id="PF00117">
    <property type="entry name" value="GATase"/>
    <property type="match status" value="1"/>
</dbReference>
<proteinExistence type="predicted"/>
<keyword evidence="2" id="KW-0315">Glutamine amidotransferase</keyword>
<reference evidence="2 3" key="1">
    <citation type="submission" date="2020-02" db="EMBL/GenBank/DDBJ databases">
        <title>Fructobacillus sp. isolated from paper mulberry of Taiwan.</title>
        <authorList>
            <person name="Lin S.-T."/>
        </authorList>
    </citation>
    <scope>NUCLEOTIDE SEQUENCE [LARGE SCALE GENOMIC DNA]</scope>
    <source>
        <strain evidence="2 3">M1-21</strain>
    </source>
</reference>
<name>A0ABS5QTL7_9LACO</name>